<protein>
    <recommendedName>
        <fullName evidence="6">Cwf19-like C-terminal domain-containing protein</fullName>
    </recommendedName>
</protein>
<dbReference type="OrthoDB" id="444325at2759"/>
<name>Q2HF64_CHAGB</name>
<sequence length="581" mass="63986">MAAKMSVANTRCFSDVTATDQISFVFGSINGQLRSAFGKLSALHTKNNFSFAVVTGNLFGEAQDDDQLTDLLGGRIDVPCPTYFTVGTASLPPQVVERIEKEEEVAPNLHYLGKRSVTKTSEGVRIVALGGVVDLNIVAGLSKDQHEPIHTEGDAKALRGANNADILLTTMWPTDVWKNSSKAKELKIGSETASSSQTIAELCEALKPRYHFAMSPDNFAFEREPFFPDAAGEDKEKGIALTRFISLAPWANTAKAKSMYAFTLNREAIITPPDGSTLTPFYKASPKKRTFDQAEFSRFSSGHHGHDNDHRRRKHHRRDRDRERSPPPGPDRCFFCLSNPNLPTHMVCSVGEDTYLATAKGPLPAADTFQARGSGNGGGGGLDFPGHFIITPLTHAASISAAAMGDEEAGKTFAEMTRFRNALQGMVAGASKRRLGAVTWEINRARNIHVHWQFLPVPTDMVSKGLVEAGFRVLAEDMKLGKFAVKEFETADKVPGDYFRVWIWAEQDGEDGGKVVGKSLLLPFDESVRFDLQYPRKVMAKLLGLEDRTYWQDVVQSEQEETADVAAFRKAFKEWDFTLAG</sequence>
<feature type="region of interest" description="Disordered" evidence="1">
    <location>
        <begin position="297"/>
        <end position="333"/>
    </location>
</feature>
<gene>
    <name evidence="4" type="ORF">CHGG_01140</name>
</gene>
<evidence type="ECO:0000259" key="2">
    <source>
        <dbReference type="Pfam" id="PF04676"/>
    </source>
</evidence>
<dbReference type="HOGENOM" id="CLU_019955_3_0_1"/>
<dbReference type="GO" id="GO:0061632">
    <property type="term" value="F:RNA lariat debranching enzyme activator activity"/>
    <property type="evidence" value="ECO:0007669"/>
    <property type="project" value="TreeGrafter"/>
</dbReference>
<dbReference type="STRING" id="306901.Q2HF64"/>
<dbReference type="GO" id="GO:0071014">
    <property type="term" value="C:post-mRNA release spliceosomal complex"/>
    <property type="evidence" value="ECO:0007669"/>
    <property type="project" value="TreeGrafter"/>
</dbReference>
<dbReference type="VEuPathDB" id="FungiDB:CHGG_01140"/>
<accession>Q2HF64</accession>
<dbReference type="GeneID" id="4388061"/>
<dbReference type="AlphaFoldDB" id="Q2HF64"/>
<dbReference type="InParanoid" id="Q2HF64"/>
<keyword evidence="5" id="KW-1185">Reference proteome</keyword>
<evidence type="ECO:0000259" key="3">
    <source>
        <dbReference type="Pfam" id="PF04677"/>
    </source>
</evidence>
<evidence type="ECO:0008006" key="6">
    <source>
        <dbReference type="Google" id="ProtNLM"/>
    </source>
</evidence>
<dbReference type="PANTHER" id="PTHR12072:SF4">
    <property type="entry name" value="CWF19-LIKE PROTEIN 1"/>
    <property type="match status" value="1"/>
</dbReference>
<dbReference type="InterPro" id="IPR006767">
    <property type="entry name" value="Cwf19-like_C_dom-2"/>
</dbReference>
<feature type="domain" description="Cwf19-like protein C-terminal" evidence="2">
    <location>
        <begin position="498"/>
        <end position="578"/>
    </location>
</feature>
<dbReference type="GO" id="GO:0000398">
    <property type="term" value="P:mRNA splicing, via spliceosome"/>
    <property type="evidence" value="ECO:0007669"/>
    <property type="project" value="TreeGrafter"/>
</dbReference>
<reference evidence="5" key="1">
    <citation type="journal article" date="2015" name="Genome Announc.">
        <title>Draft genome sequence of the cellulolytic fungus Chaetomium globosum.</title>
        <authorList>
            <person name="Cuomo C.A."/>
            <person name="Untereiner W.A."/>
            <person name="Ma L.-J."/>
            <person name="Grabherr M."/>
            <person name="Birren B.W."/>
        </authorList>
    </citation>
    <scope>NUCLEOTIDE SEQUENCE [LARGE SCALE GENOMIC DNA]</scope>
    <source>
        <strain evidence="5">ATCC 6205 / CBS 148.51 / DSM 1962 / NBRC 6347 / NRRL 1970</strain>
    </source>
</reference>
<dbReference type="PANTHER" id="PTHR12072">
    <property type="entry name" value="CWF19, CELL CYCLE CONTROL PROTEIN"/>
    <property type="match status" value="1"/>
</dbReference>
<dbReference type="Pfam" id="PF04676">
    <property type="entry name" value="CwfJ_C_2"/>
    <property type="match status" value="1"/>
</dbReference>
<evidence type="ECO:0000256" key="1">
    <source>
        <dbReference type="SAM" id="MobiDB-lite"/>
    </source>
</evidence>
<dbReference type="EMBL" id="CH408029">
    <property type="protein sequence ID" value="EAQ92905.1"/>
    <property type="molecule type" value="Genomic_DNA"/>
</dbReference>
<dbReference type="InterPro" id="IPR040194">
    <property type="entry name" value="Cwf19-like"/>
</dbReference>
<dbReference type="FunCoup" id="Q2HF64">
    <property type="interactions" value="980"/>
</dbReference>
<proteinExistence type="predicted"/>
<dbReference type="Pfam" id="PF04677">
    <property type="entry name" value="CwfJ_C_1"/>
    <property type="match status" value="1"/>
</dbReference>
<dbReference type="OMA" id="IVPITHY"/>
<evidence type="ECO:0000313" key="4">
    <source>
        <dbReference type="EMBL" id="EAQ92905.1"/>
    </source>
</evidence>
<organism evidence="4 5">
    <name type="scientific">Chaetomium globosum (strain ATCC 6205 / CBS 148.51 / DSM 1962 / NBRC 6347 / NRRL 1970)</name>
    <name type="common">Soil fungus</name>
    <dbReference type="NCBI Taxonomy" id="306901"/>
    <lineage>
        <taxon>Eukaryota</taxon>
        <taxon>Fungi</taxon>
        <taxon>Dikarya</taxon>
        <taxon>Ascomycota</taxon>
        <taxon>Pezizomycotina</taxon>
        <taxon>Sordariomycetes</taxon>
        <taxon>Sordariomycetidae</taxon>
        <taxon>Sordariales</taxon>
        <taxon>Chaetomiaceae</taxon>
        <taxon>Chaetomium</taxon>
    </lineage>
</organism>
<dbReference type="RefSeq" id="XP_001220361.1">
    <property type="nucleotide sequence ID" value="XM_001220360.1"/>
</dbReference>
<evidence type="ECO:0000313" key="5">
    <source>
        <dbReference type="Proteomes" id="UP000001056"/>
    </source>
</evidence>
<feature type="domain" description="Cwf19-like C-terminal" evidence="3">
    <location>
        <begin position="329"/>
        <end position="464"/>
    </location>
</feature>
<dbReference type="CDD" id="cd07380">
    <property type="entry name" value="MPP_CWF19_N"/>
    <property type="match status" value="1"/>
</dbReference>
<dbReference type="Proteomes" id="UP000001056">
    <property type="component" value="Unassembled WGS sequence"/>
</dbReference>
<dbReference type="InterPro" id="IPR006768">
    <property type="entry name" value="Cwf19-like_C_dom-1"/>
</dbReference>
<dbReference type="eggNOG" id="KOG2476">
    <property type="taxonomic scope" value="Eukaryota"/>
</dbReference>